<dbReference type="SUPFAM" id="SSF53850">
    <property type="entry name" value="Periplasmic binding protein-like II"/>
    <property type="match status" value="1"/>
</dbReference>
<dbReference type="GO" id="GO:0030288">
    <property type="term" value="C:outer membrane-bounded periplasmic space"/>
    <property type="evidence" value="ECO:0007669"/>
    <property type="project" value="UniProtKB-ARBA"/>
</dbReference>
<keyword evidence="8" id="KW-1185">Reference proteome</keyword>
<sequence>MFKTNRRKFMFGVSAVALASTAGINFAFAQELRPLRIGVNGLPASLEPINGISNTGPRIIHQVFDTLLARDYFGDGATGGGTGLKAMLAESWERIDDKSVRFKLRQGVKFHNGAELTAEDVAYTFSSERLWGDEALKTVPNGRNFSPNWDEPVVEDKYTVVLRTKTPSYLIEKYLASWLGCIVPKDYYKELGAVAFGSKPIGTGPYKLSELVTNDRVVLSANEDYWGEKPTASTITYQAVPEPATRVAGLISGEYDIITTLTPDDMTLINGYDDLETRGTLIENVHMFTFNMNLPIFKDKTLRRALALVVNRPLLVEALWKNQASIPNGFNFPHFGASYDKDRRAMEYNIEEAKRLVKESGYDGSPITYHTMGNYYANAVPALMMMIEMWKEIGINVVPVVYAPGTTPKDADVMIRNWSNGQWLPDGLTTLVSEFGPGRAVQTRWGWDAPQEFNDLAVKVAEMEDGAERLAAFNRMRDLFEEEAPAVLLYQPFDVYAARKDVNWRPVTFETMELRAHNLSFN</sequence>
<reference evidence="7 8" key="1">
    <citation type="submission" date="2020-08" db="EMBL/GenBank/DDBJ databases">
        <title>Genomic Encyclopedia of Type Strains, Phase IV (KMG-IV): sequencing the most valuable type-strain genomes for metagenomic binning, comparative biology and taxonomic classification.</title>
        <authorList>
            <person name="Goeker M."/>
        </authorList>
    </citation>
    <scope>NUCLEOTIDE SEQUENCE [LARGE SCALE GENOMIC DNA]</scope>
    <source>
        <strain evidence="7 8">DSM 22336</strain>
    </source>
</reference>
<dbReference type="CDD" id="cd08515">
    <property type="entry name" value="PBP2_NikA_DppA_OppA_like_10"/>
    <property type="match status" value="1"/>
</dbReference>
<proteinExistence type="inferred from homology"/>
<feature type="domain" description="Solute-binding protein family 5" evidence="6">
    <location>
        <begin position="85"/>
        <end position="429"/>
    </location>
</feature>
<evidence type="ECO:0000256" key="5">
    <source>
        <dbReference type="SAM" id="SignalP"/>
    </source>
</evidence>
<evidence type="ECO:0000313" key="8">
    <source>
        <dbReference type="Proteomes" id="UP000555393"/>
    </source>
</evidence>
<evidence type="ECO:0000256" key="3">
    <source>
        <dbReference type="ARBA" id="ARBA00022729"/>
    </source>
</evidence>
<protein>
    <submittedName>
        <fullName evidence="7">Peptide/nickel transport system substrate-binding protein</fullName>
    </submittedName>
</protein>
<dbReference type="RefSeq" id="WP_184224437.1">
    <property type="nucleotide sequence ID" value="NZ_JACIIU010000022.1"/>
</dbReference>
<dbReference type="Proteomes" id="UP000555393">
    <property type="component" value="Unassembled WGS sequence"/>
</dbReference>
<dbReference type="InterPro" id="IPR030678">
    <property type="entry name" value="Peptide/Ni-bd"/>
</dbReference>
<dbReference type="InterPro" id="IPR000914">
    <property type="entry name" value="SBP_5_dom"/>
</dbReference>
<comment type="similarity">
    <text evidence="2">Belongs to the bacterial solute-binding protein 5 family.</text>
</comment>
<dbReference type="GO" id="GO:1904680">
    <property type="term" value="F:peptide transmembrane transporter activity"/>
    <property type="evidence" value="ECO:0007669"/>
    <property type="project" value="TreeGrafter"/>
</dbReference>
<gene>
    <name evidence="7" type="ORF">FHS77_002865</name>
</gene>
<dbReference type="GO" id="GO:0015833">
    <property type="term" value="P:peptide transport"/>
    <property type="evidence" value="ECO:0007669"/>
    <property type="project" value="TreeGrafter"/>
</dbReference>
<dbReference type="Gene3D" id="3.10.105.10">
    <property type="entry name" value="Dipeptide-binding Protein, Domain 3"/>
    <property type="match status" value="1"/>
</dbReference>
<comment type="subcellular location">
    <subcellularLocation>
        <location evidence="1">Periplasm</location>
    </subcellularLocation>
</comment>
<comment type="caution">
    <text evidence="7">The sequence shown here is derived from an EMBL/GenBank/DDBJ whole genome shotgun (WGS) entry which is preliminary data.</text>
</comment>
<dbReference type="PIRSF" id="PIRSF002741">
    <property type="entry name" value="MppA"/>
    <property type="match status" value="1"/>
</dbReference>
<dbReference type="PANTHER" id="PTHR30290">
    <property type="entry name" value="PERIPLASMIC BINDING COMPONENT OF ABC TRANSPORTER"/>
    <property type="match status" value="1"/>
</dbReference>
<dbReference type="Pfam" id="PF00496">
    <property type="entry name" value="SBP_bac_5"/>
    <property type="match status" value="1"/>
</dbReference>
<keyword evidence="4" id="KW-0574">Periplasm</keyword>
<evidence type="ECO:0000256" key="4">
    <source>
        <dbReference type="ARBA" id="ARBA00022764"/>
    </source>
</evidence>
<evidence type="ECO:0000313" key="7">
    <source>
        <dbReference type="EMBL" id="MBB6262293.1"/>
    </source>
</evidence>
<dbReference type="GO" id="GO:0043190">
    <property type="term" value="C:ATP-binding cassette (ABC) transporter complex"/>
    <property type="evidence" value="ECO:0007669"/>
    <property type="project" value="InterPro"/>
</dbReference>
<dbReference type="EMBL" id="JACIIU010000022">
    <property type="protein sequence ID" value="MBB6262293.1"/>
    <property type="molecule type" value="Genomic_DNA"/>
</dbReference>
<feature type="signal peptide" evidence="5">
    <location>
        <begin position="1"/>
        <end position="29"/>
    </location>
</feature>
<accession>A0A841LVT5</accession>
<dbReference type="PROSITE" id="PS51318">
    <property type="entry name" value="TAT"/>
    <property type="match status" value="1"/>
</dbReference>
<dbReference type="InterPro" id="IPR039424">
    <property type="entry name" value="SBP_5"/>
</dbReference>
<evidence type="ECO:0000256" key="2">
    <source>
        <dbReference type="ARBA" id="ARBA00005695"/>
    </source>
</evidence>
<evidence type="ECO:0000259" key="6">
    <source>
        <dbReference type="Pfam" id="PF00496"/>
    </source>
</evidence>
<evidence type="ECO:0000256" key="1">
    <source>
        <dbReference type="ARBA" id="ARBA00004418"/>
    </source>
</evidence>
<keyword evidence="3 5" id="KW-0732">Signal</keyword>
<organism evidence="7 8">
    <name type="scientific">Paenochrobactrum gallinarii</name>
    <dbReference type="NCBI Taxonomy" id="643673"/>
    <lineage>
        <taxon>Bacteria</taxon>
        <taxon>Pseudomonadati</taxon>
        <taxon>Pseudomonadota</taxon>
        <taxon>Alphaproteobacteria</taxon>
        <taxon>Hyphomicrobiales</taxon>
        <taxon>Brucellaceae</taxon>
        <taxon>Paenochrobactrum</taxon>
    </lineage>
</organism>
<dbReference type="Gene3D" id="3.40.190.10">
    <property type="entry name" value="Periplasmic binding protein-like II"/>
    <property type="match status" value="1"/>
</dbReference>
<dbReference type="InterPro" id="IPR006311">
    <property type="entry name" value="TAT_signal"/>
</dbReference>
<feature type="chain" id="PRO_5032483803" evidence="5">
    <location>
        <begin position="30"/>
        <end position="522"/>
    </location>
</feature>
<dbReference type="AlphaFoldDB" id="A0A841LVT5"/>
<name>A0A841LVT5_9HYPH</name>
<dbReference type="PANTHER" id="PTHR30290:SF38">
    <property type="entry name" value="D,D-DIPEPTIDE-BINDING PERIPLASMIC PROTEIN DDPA-RELATED"/>
    <property type="match status" value="1"/>
</dbReference>
<dbReference type="Gene3D" id="3.90.76.10">
    <property type="entry name" value="Dipeptide-binding Protein, Domain 1"/>
    <property type="match status" value="1"/>
</dbReference>